<dbReference type="InterPro" id="IPR003717">
    <property type="entry name" value="RecO"/>
</dbReference>
<evidence type="ECO:0000256" key="6">
    <source>
        <dbReference type="ARBA" id="ARBA00033409"/>
    </source>
</evidence>
<dbReference type="SUPFAM" id="SSF50249">
    <property type="entry name" value="Nucleic acid-binding proteins"/>
    <property type="match status" value="1"/>
</dbReference>
<evidence type="ECO:0000256" key="1">
    <source>
        <dbReference type="ARBA" id="ARBA00007452"/>
    </source>
</evidence>
<evidence type="ECO:0000256" key="3">
    <source>
        <dbReference type="ARBA" id="ARBA00022763"/>
    </source>
</evidence>
<dbReference type="GO" id="GO:0043590">
    <property type="term" value="C:bacterial nucleoid"/>
    <property type="evidence" value="ECO:0007669"/>
    <property type="project" value="TreeGrafter"/>
</dbReference>
<comment type="caution">
    <text evidence="9">The sequence shown here is derived from an EMBL/GenBank/DDBJ whole genome shotgun (WGS) entry which is preliminary data.</text>
</comment>
<dbReference type="Gene3D" id="1.20.1440.120">
    <property type="entry name" value="Recombination protein O, C-terminal domain"/>
    <property type="match status" value="1"/>
</dbReference>
<dbReference type="EMBL" id="BHVZ01000001">
    <property type="protein sequence ID" value="GCB29065.1"/>
    <property type="molecule type" value="Genomic_DNA"/>
</dbReference>
<evidence type="ECO:0000256" key="2">
    <source>
        <dbReference type="ARBA" id="ARBA00021310"/>
    </source>
</evidence>
<reference evidence="9 10" key="1">
    <citation type="submission" date="2018-10" db="EMBL/GenBank/DDBJ databases">
        <title>Draft Genome Sequence of Anaerotignum sp. KCTC 15736.</title>
        <authorList>
            <person name="Choi S.H."/>
            <person name="Kim J.S."/>
            <person name="Kang S.W."/>
            <person name="Lee J.S."/>
            <person name="Park S.H."/>
        </authorList>
    </citation>
    <scope>NUCLEOTIDE SEQUENCE [LARGE SCALE GENOMIC DNA]</scope>
    <source>
        <strain evidence="9 10">KCTC 15736</strain>
    </source>
</reference>
<dbReference type="SUPFAM" id="SSF57863">
    <property type="entry name" value="ArfGap/RecO-like zinc finger"/>
    <property type="match status" value="1"/>
</dbReference>
<evidence type="ECO:0000313" key="9">
    <source>
        <dbReference type="EMBL" id="GCB29065.1"/>
    </source>
</evidence>
<evidence type="ECO:0000256" key="5">
    <source>
        <dbReference type="ARBA" id="ARBA00023204"/>
    </source>
</evidence>
<evidence type="ECO:0000256" key="4">
    <source>
        <dbReference type="ARBA" id="ARBA00023172"/>
    </source>
</evidence>
<dbReference type="GO" id="GO:0006310">
    <property type="term" value="P:DNA recombination"/>
    <property type="evidence" value="ECO:0007669"/>
    <property type="project" value="UniProtKB-UniRule"/>
</dbReference>
<keyword evidence="3 7" id="KW-0227">DNA damage</keyword>
<dbReference type="PANTHER" id="PTHR33991:SF1">
    <property type="entry name" value="DNA REPAIR PROTEIN RECO"/>
    <property type="match status" value="1"/>
</dbReference>
<dbReference type="Gene3D" id="2.40.50.140">
    <property type="entry name" value="Nucleic acid-binding proteins"/>
    <property type="match status" value="1"/>
</dbReference>
<comment type="similarity">
    <text evidence="1 7">Belongs to the RecO family.</text>
</comment>
<name>A0A401LCE7_9FIRM</name>
<organism evidence="9 10">
    <name type="scientific">Anaerotignum faecicola</name>
    <dbReference type="NCBI Taxonomy" id="2358141"/>
    <lineage>
        <taxon>Bacteria</taxon>
        <taxon>Bacillati</taxon>
        <taxon>Bacillota</taxon>
        <taxon>Clostridia</taxon>
        <taxon>Lachnospirales</taxon>
        <taxon>Anaerotignaceae</taxon>
        <taxon>Anaerotignum</taxon>
    </lineage>
</organism>
<evidence type="ECO:0000259" key="8">
    <source>
        <dbReference type="Pfam" id="PF11967"/>
    </source>
</evidence>
<keyword evidence="4 7" id="KW-0233">DNA recombination</keyword>
<dbReference type="GO" id="GO:0006302">
    <property type="term" value="P:double-strand break repair"/>
    <property type="evidence" value="ECO:0007669"/>
    <property type="project" value="TreeGrafter"/>
</dbReference>
<dbReference type="InterPro" id="IPR012340">
    <property type="entry name" value="NA-bd_OB-fold"/>
</dbReference>
<dbReference type="PANTHER" id="PTHR33991">
    <property type="entry name" value="DNA REPAIR PROTEIN RECO"/>
    <property type="match status" value="1"/>
</dbReference>
<dbReference type="InterPro" id="IPR037278">
    <property type="entry name" value="ARFGAP/RecO"/>
</dbReference>
<protein>
    <recommendedName>
        <fullName evidence="2 7">DNA repair protein RecO</fullName>
    </recommendedName>
    <alternativeName>
        <fullName evidence="6 7">Recombination protein O</fullName>
    </alternativeName>
</protein>
<keyword evidence="5 7" id="KW-0234">DNA repair</keyword>
<feature type="domain" description="DNA replication/recombination mediator RecO N-terminal" evidence="8">
    <location>
        <begin position="1"/>
        <end position="79"/>
    </location>
</feature>
<dbReference type="HAMAP" id="MF_00201">
    <property type="entry name" value="RecO"/>
    <property type="match status" value="1"/>
</dbReference>
<dbReference type="Pfam" id="PF11967">
    <property type="entry name" value="RecO_N"/>
    <property type="match status" value="1"/>
</dbReference>
<keyword evidence="10" id="KW-1185">Reference proteome</keyword>
<dbReference type="InterPro" id="IPR022572">
    <property type="entry name" value="DNA_rep/recomb_RecO_N"/>
</dbReference>
<dbReference type="Proteomes" id="UP000287361">
    <property type="component" value="Unassembled WGS sequence"/>
</dbReference>
<dbReference type="Pfam" id="PF02565">
    <property type="entry name" value="RecO_C"/>
    <property type="match status" value="1"/>
</dbReference>
<dbReference type="NCBIfam" id="TIGR00613">
    <property type="entry name" value="reco"/>
    <property type="match status" value="1"/>
</dbReference>
<evidence type="ECO:0000256" key="7">
    <source>
        <dbReference type="HAMAP-Rule" id="MF_00201"/>
    </source>
</evidence>
<gene>
    <name evidence="7" type="primary">recO</name>
    <name evidence="9" type="ORF">KGMB03357_07260</name>
</gene>
<dbReference type="InterPro" id="IPR042242">
    <property type="entry name" value="RecO_C"/>
</dbReference>
<sequence>MGTEKLRGIVLREQAKGESNKQIVLLAQGVGRVLLSARGARRAKSKLLAATQLFCYADFVVYEGKGFYSVTQAELKNSFYGLRLDMDKFSEGMYLAELTERSCPAGMEQDAVLELLYYAFLVMDRGILPPKLISRIFELKLLQLNGLFASDVCHICGEGEGTLYFDGRMGAFYCEKHRTEDSIFVLDAVRRAVRFVLERESRAAFGFQLSAEALEQLTFILRKYMEVHMGIRLKTRDFFEQ</sequence>
<accession>A0A401LCE7</accession>
<evidence type="ECO:0000313" key="10">
    <source>
        <dbReference type="Proteomes" id="UP000287361"/>
    </source>
</evidence>
<dbReference type="AlphaFoldDB" id="A0A401LCE7"/>
<comment type="function">
    <text evidence="7">Involved in DNA repair and RecF pathway recombination.</text>
</comment>
<proteinExistence type="inferred from homology"/>
<dbReference type="OrthoDB" id="9797083at2"/>